<dbReference type="Gene3D" id="3.10.129.10">
    <property type="entry name" value="Hotdog Thioesterase"/>
    <property type="match status" value="1"/>
</dbReference>
<evidence type="ECO:0000313" key="3">
    <source>
        <dbReference type="Proteomes" id="UP000277424"/>
    </source>
</evidence>
<accession>A0A420WAX4</accession>
<dbReference type="EMBL" id="RBIG01000004">
    <property type="protein sequence ID" value="RKQ68125.1"/>
    <property type="molecule type" value="Genomic_DNA"/>
</dbReference>
<reference evidence="2 3" key="1">
    <citation type="submission" date="2018-10" db="EMBL/GenBank/DDBJ databases">
        <title>Comparative analysis of microorganisms from saline springs in Andes Mountain Range, Colombia.</title>
        <authorList>
            <person name="Rubin E."/>
        </authorList>
    </citation>
    <scope>NUCLEOTIDE SEQUENCE [LARGE SCALE GENOMIC DNA]</scope>
    <source>
        <strain evidence="2 3">USBA 36</strain>
    </source>
</reference>
<dbReference type="Pfam" id="PF13279">
    <property type="entry name" value="4HBT_2"/>
    <property type="match status" value="1"/>
</dbReference>
<comment type="caution">
    <text evidence="2">The sequence shown here is derived from an EMBL/GenBank/DDBJ whole genome shotgun (WGS) entry which is preliminary data.</text>
</comment>
<dbReference type="PANTHER" id="PTHR31793:SF2">
    <property type="entry name" value="BLR1345 PROTEIN"/>
    <property type="match status" value="1"/>
</dbReference>
<name>A0A420WAX4_9PROT</name>
<dbReference type="AlphaFoldDB" id="A0A420WAX4"/>
<dbReference type="CDD" id="cd00586">
    <property type="entry name" value="4HBT"/>
    <property type="match status" value="1"/>
</dbReference>
<dbReference type="PANTHER" id="PTHR31793">
    <property type="entry name" value="4-HYDROXYBENZOYL-COA THIOESTERASE FAMILY MEMBER"/>
    <property type="match status" value="1"/>
</dbReference>
<dbReference type="OrthoDB" id="9803287at2"/>
<sequence>MTDMTDTTTAGSTPGTLHHGTVLPEWIDNNGHMNLAYYLMAFDKALDDFTDAIGFTRAYRAEHQSGIFVVETHLTYGQELLEGEAFRVETRVLGIDGKKLHLFERMERASDGAQAATCEMMILHMDMQSRRSAPFPAPILAGLMELEQKAAERPLPPEVGRSIGIGQRRPR</sequence>
<evidence type="ECO:0000256" key="1">
    <source>
        <dbReference type="SAM" id="MobiDB-lite"/>
    </source>
</evidence>
<feature type="region of interest" description="Disordered" evidence="1">
    <location>
        <begin position="151"/>
        <end position="171"/>
    </location>
</feature>
<gene>
    <name evidence="2" type="ORF">BCL74_3444</name>
</gene>
<dbReference type="GO" id="GO:0047617">
    <property type="term" value="F:fatty acyl-CoA hydrolase activity"/>
    <property type="evidence" value="ECO:0007669"/>
    <property type="project" value="TreeGrafter"/>
</dbReference>
<dbReference type="InterPro" id="IPR050563">
    <property type="entry name" value="4-hydroxybenzoyl-CoA_TE"/>
</dbReference>
<dbReference type="Proteomes" id="UP000277424">
    <property type="component" value="Unassembled WGS sequence"/>
</dbReference>
<dbReference type="SUPFAM" id="SSF54637">
    <property type="entry name" value="Thioesterase/thiol ester dehydrase-isomerase"/>
    <property type="match status" value="1"/>
</dbReference>
<protein>
    <submittedName>
        <fullName evidence="2">Acyl-CoA thioester hydrolase</fullName>
    </submittedName>
</protein>
<dbReference type="InterPro" id="IPR029069">
    <property type="entry name" value="HotDog_dom_sf"/>
</dbReference>
<keyword evidence="2" id="KW-0378">Hydrolase</keyword>
<proteinExistence type="predicted"/>
<organism evidence="2 3">
    <name type="scientific">Oceanibaculum indicum</name>
    <dbReference type="NCBI Taxonomy" id="526216"/>
    <lineage>
        <taxon>Bacteria</taxon>
        <taxon>Pseudomonadati</taxon>
        <taxon>Pseudomonadota</taxon>
        <taxon>Alphaproteobacteria</taxon>
        <taxon>Rhodospirillales</taxon>
        <taxon>Oceanibaculaceae</taxon>
        <taxon>Oceanibaculum</taxon>
    </lineage>
</organism>
<evidence type="ECO:0000313" key="2">
    <source>
        <dbReference type="EMBL" id="RKQ68125.1"/>
    </source>
</evidence>